<dbReference type="STRING" id="644352.J3P378"/>
<evidence type="ECO:0000313" key="9">
    <source>
        <dbReference type="Proteomes" id="UP000006039"/>
    </source>
</evidence>
<gene>
    <name evidence="8" type="primary">20348426</name>
    <name evidence="7" type="ORF">GGTG_07968</name>
</gene>
<sequence>MAEPFPGFLRWSMPSVTILGDYLYVDGGEVSRLIDGQVQEPPSTQVNSTLSLSLKSSWTNSTAKWTETSRAGVPKLVKTGFWPDPRTKSFYQWAGSMVYNAIPPPNQLWRFAADGAGRGSWAEVAVPDAVGFGALVKPAACASAWGADRVGYCVSGWLDKATDTTGSRRIGIPGMVTLDMETTTFKNVSTDGLKDRGIAIESHAQSVPFGPRANSSGLLALFGGMDYDSPQFSFSNLSIYDPEQGRWHWQTTTGSRPTGRERFCHVGAAGDNGTYEIFLYGGIQADPKTTWDDVHILSLPGFVFFKAPESALSSSRCDHACAADGRQMISVGGAACSVGFPKSLTEPDPWRQALGVYDMTDLEWKAGFDGTRPAYRTPQVVKDWYAQGGQRAVSWSSDAMQRLFSPETRPDSPPGTPLNTPGSADGQATPASGLSAGATAGIAVGAVAGALIIAGLLAFAFLRRRRRRRRRLELASSTHSAKCMAAACHEIQGASFYELQAPTAELQCHTIMPFEMPGSSRPYYPRRKEDPNNVFAG</sequence>
<evidence type="ECO:0000256" key="3">
    <source>
        <dbReference type="ARBA" id="ARBA00022989"/>
    </source>
</evidence>
<keyword evidence="3 6" id="KW-1133">Transmembrane helix</keyword>
<evidence type="ECO:0000256" key="4">
    <source>
        <dbReference type="ARBA" id="ARBA00023136"/>
    </source>
</evidence>
<evidence type="ECO:0000256" key="2">
    <source>
        <dbReference type="ARBA" id="ARBA00022692"/>
    </source>
</evidence>
<dbReference type="SUPFAM" id="SSF117281">
    <property type="entry name" value="Kelch motif"/>
    <property type="match status" value="1"/>
</dbReference>
<reference evidence="9" key="1">
    <citation type="submission" date="2010-07" db="EMBL/GenBank/DDBJ databases">
        <title>The genome sequence of Gaeumannomyces graminis var. tritici strain R3-111a-1.</title>
        <authorList>
            <consortium name="The Broad Institute Genome Sequencing Platform"/>
            <person name="Ma L.-J."/>
            <person name="Dead R."/>
            <person name="Young S."/>
            <person name="Zeng Q."/>
            <person name="Koehrsen M."/>
            <person name="Alvarado L."/>
            <person name="Berlin A."/>
            <person name="Chapman S.B."/>
            <person name="Chen Z."/>
            <person name="Freedman E."/>
            <person name="Gellesch M."/>
            <person name="Goldberg J."/>
            <person name="Griggs A."/>
            <person name="Gujja S."/>
            <person name="Heilman E.R."/>
            <person name="Heiman D."/>
            <person name="Hepburn T."/>
            <person name="Howarth C."/>
            <person name="Jen D."/>
            <person name="Larson L."/>
            <person name="Mehta T."/>
            <person name="Neiman D."/>
            <person name="Pearson M."/>
            <person name="Roberts A."/>
            <person name="Saif S."/>
            <person name="Shea T."/>
            <person name="Shenoy N."/>
            <person name="Sisk P."/>
            <person name="Stolte C."/>
            <person name="Sykes S."/>
            <person name="Walk T."/>
            <person name="White J."/>
            <person name="Yandava C."/>
            <person name="Haas B."/>
            <person name="Nusbaum C."/>
            <person name="Birren B."/>
        </authorList>
    </citation>
    <scope>NUCLEOTIDE SEQUENCE [LARGE SCALE GENOMIC DNA]</scope>
    <source>
        <strain evidence="9">R3-111a-1</strain>
    </source>
</reference>
<reference evidence="8" key="5">
    <citation type="submission" date="2018-04" db="UniProtKB">
        <authorList>
            <consortium name="EnsemblFungi"/>
        </authorList>
    </citation>
    <scope>IDENTIFICATION</scope>
    <source>
        <strain evidence="8">R3-111a-1</strain>
    </source>
</reference>
<dbReference type="PANTHER" id="PTHR15549">
    <property type="entry name" value="PAIRED IMMUNOGLOBULIN-LIKE TYPE 2 RECEPTOR"/>
    <property type="match status" value="1"/>
</dbReference>
<dbReference type="VEuPathDB" id="FungiDB:GGTG_07968"/>
<dbReference type="eggNOG" id="ENOG502SMKA">
    <property type="taxonomic scope" value="Eukaryota"/>
</dbReference>
<protein>
    <recommendedName>
        <fullName evidence="10">Kelch repeat protein</fullName>
    </recommendedName>
</protein>
<dbReference type="GO" id="GO:0071944">
    <property type="term" value="C:cell periphery"/>
    <property type="evidence" value="ECO:0007669"/>
    <property type="project" value="UniProtKB-ARBA"/>
</dbReference>
<proteinExistence type="predicted"/>
<dbReference type="CDD" id="cd21699">
    <property type="entry name" value="JMTM_APP_like"/>
    <property type="match status" value="1"/>
</dbReference>
<keyword evidence="9" id="KW-1185">Reference proteome</keyword>
<comment type="subcellular location">
    <subcellularLocation>
        <location evidence="1">Membrane</location>
        <topology evidence="1">Single-pass membrane protein</topology>
    </subcellularLocation>
</comment>
<accession>J3P378</accession>
<organism evidence="7">
    <name type="scientific">Gaeumannomyces tritici (strain R3-111a-1)</name>
    <name type="common">Wheat and barley take-all root rot fungus</name>
    <name type="synonym">Gaeumannomyces graminis var. tritici</name>
    <dbReference type="NCBI Taxonomy" id="644352"/>
    <lineage>
        <taxon>Eukaryota</taxon>
        <taxon>Fungi</taxon>
        <taxon>Dikarya</taxon>
        <taxon>Ascomycota</taxon>
        <taxon>Pezizomycotina</taxon>
        <taxon>Sordariomycetes</taxon>
        <taxon>Sordariomycetidae</taxon>
        <taxon>Magnaporthales</taxon>
        <taxon>Magnaporthaceae</taxon>
        <taxon>Gaeumannomyces</taxon>
    </lineage>
</organism>
<dbReference type="OrthoDB" id="540004at2759"/>
<dbReference type="InterPro" id="IPR051694">
    <property type="entry name" value="Immunoregulatory_rcpt-like"/>
</dbReference>
<dbReference type="Gene3D" id="2.120.10.80">
    <property type="entry name" value="Kelch-type beta propeller"/>
    <property type="match status" value="1"/>
</dbReference>
<keyword evidence="2 6" id="KW-0812">Transmembrane</keyword>
<dbReference type="EMBL" id="GL385398">
    <property type="protein sequence ID" value="EJT74120.1"/>
    <property type="molecule type" value="Genomic_DNA"/>
</dbReference>
<dbReference type="AlphaFoldDB" id="J3P378"/>
<evidence type="ECO:0000256" key="1">
    <source>
        <dbReference type="ARBA" id="ARBA00004167"/>
    </source>
</evidence>
<feature type="transmembrane region" description="Helical" evidence="6">
    <location>
        <begin position="440"/>
        <end position="462"/>
    </location>
</feature>
<keyword evidence="4 6" id="KW-0472">Membrane</keyword>
<reference evidence="7" key="2">
    <citation type="submission" date="2010-07" db="EMBL/GenBank/DDBJ databases">
        <authorList>
            <consortium name="The Broad Institute Genome Sequencing Platform"/>
            <consortium name="Broad Institute Genome Sequencing Center for Infectious Disease"/>
            <person name="Ma L.-J."/>
            <person name="Dead R."/>
            <person name="Young S."/>
            <person name="Zeng Q."/>
            <person name="Koehrsen M."/>
            <person name="Alvarado L."/>
            <person name="Berlin A."/>
            <person name="Chapman S.B."/>
            <person name="Chen Z."/>
            <person name="Freedman E."/>
            <person name="Gellesch M."/>
            <person name="Goldberg J."/>
            <person name="Griggs A."/>
            <person name="Gujja S."/>
            <person name="Heilman E.R."/>
            <person name="Heiman D."/>
            <person name="Hepburn T."/>
            <person name="Howarth C."/>
            <person name="Jen D."/>
            <person name="Larson L."/>
            <person name="Mehta T."/>
            <person name="Neiman D."/>
            <person name="Pearson M."/>
            <person name="Roberts A."/>
            <person name="Saif S."/>
            <person name="Shea T."/>
            <person name="Shenoy N."/>
            <person name="Sisk P."/>
            <person name="Stolte C."/>
            <person name="Sykes S."/>
            <person name="Walk T."/>
            <person name="White J."/>
            <person name="Yandava C."/>
            <person name="Haas B."/>
            <person name="Nusbaum C."/>
            <person name="Birren B."/>
        </authorList>
    </citation>
    <scope>NUCLEOTIDE SEQUENCE</scope>
    <source>
        <strain evidence="7">R3-111a-1</strain>
    </source>
</reference>
<dbReference type="RefSeq" id="XP_009224064.1">
    <property type="nucleotide sequence ID" value="XM_009225800.1"/>
</dbReference>
<evidence type="ECO:0000256" key="5">
    <source>
        <dbReference type="SAM" id="MobiDB-lite"/>
    </source>
</evidence>
<dbReference type="Proteomes" id="UP000006039">
    <property type="component" value="Unassembled WGS sequence"/>
</dbReference>
<dbReference type="GO" id="GO:0016020">
    <property type="term" value="C:membrane"/>
    <property type="evidence" value="ECO:0007669"/>
    <property type="project" value="UniProtKB-SubCell"/>
</dbReference>
<evidence type="ECO:0000313" key="7">
    <source>
        <dbReference type="EMBL" id="EJT74120.1"/>
    </source>
</evidence>
<feature type="region of interest" description="Disordered" evidence="5">
    <location>
        <begin position="404"/>
        <end position="431"/>
    </location>
</feature>
<evidence type="ECO:0000256" key="6">
    <source>
        <dbReference type="SAM" id="Phobius"/>
    </source>
</evidence>
<dbReference type="HOGENOM" id="CLU_012508_3_1_1"/>
<dbReference type="EnsemblFungi" id="EJT74120">
    <property type="protein sequence ID" value="EJT74120"/>
    <property type="gene ID" value="GGTG_07968"/>
</dbReference>
<dbReference type="InterPro" id="IPR015915">
    <property type="entry name" value="Kelch-typ_b-propeller"/>
</dbReference>
<evidence type="ECO:0008006" key="10">
    <source>
        <dbReference type="Google" id="ProtNLM"/>
    </source>
</evidence>
<reference evidence="8" key="4">
    <citation type="journal article" date="2015" name="G3 (Bethesda)">
        <title>Genome sequences of three phytopathogenic species of the Magnaporthaceae family of fungi.</title>
        <authorList>
            <person name="Okagaki L.H."/>
            <person name="Nunes C.C."/>
            <person name="Sailsbery J."/>
            <person name="Clay B."/>
            <person name="Brown D."/>
            <person name="John T."/>
            <person name="Oh Y."/>
            <person name="Young N."/>
            <person name="Fitzgerald M."/>
            <person name="Haas B.J."/>
            <person name="Zeng Q."/>
            <person name="Young S."/>
            <person name="Adiconis X."/>
            <person name="Fan L."/>
            <person name="Levin J.Z."/>
            <person name="Mitchell T.K."/>
            <person name="Okubara P.A."/>
            <person name="Farman M.L."/>
            <person name="Kohn L.M."/>
            <person name="Birren B."/>
            <person name="Ma L.-J."/>
            <person name="Dean R.A."/>
        </authorList>
    </citation>
    <scope>NUCLEOTIDE SEQUENCE</scope>
    <source>
        <strain evidence="8">R3-111a-1</strain>
    </source>
</reference>
<reference evidence="7" key="3">
    <citation type="submission" date="2010-09" db="EMBL/GenBank/DDBJ databases">
        <title>Annotation of Gaeumannomyces graminis var. tritici R3-111a-1.</title>
        <authorList>
            <consortium name="The Broad Institute Genome Sequencing Platform"/>
            <person name="Ma L.-J."/>
            <person name="Dead R."/>
            <person name="Young S.K."/>
            <person name="Zeng Q."/>
            <person name="Gargeya S."/>
            <person name="Fitzgerald M."/>
            <person name="Haas B."/>
            <person name="Abouelleil A."/>
            <person name="Alvarado L."/>
            <person name="Arachchi H.M."/>
            <person name="Berlin A."/>
            <person name="Brown A."/>
            <person name="Chapman S.B."/>
            <person name="Chen Z."/>
            <person name="Dunbar C."/>
            <person name="Freedman E."/>
            <person name="Gearin G."/>
            <person name="Gellesch M."/>
            <person name="Goldberg J."/>
            <person name="Griggs A."/>
            <person name="Gujja S."/>
            <person name="Heiman D."/>
            <person name="Howarth C."/>
            <person name="Larson L."/>
            <person name="Lui A."/>
            <person name="MacDonald P.J.P."/>
            <person name="Mehta T."/>
            <person name="Montmayeur A."/>
            <person name="Murphy C."/>
            <person name="Neiman D."/>
            <person name="Pearson M."/>
            <person name="Priest M."/>
            <person name="Roberts A."/>
            <person name="Saif S."/>
            <person name="Shea T."/>
            <person name="Shenoy N."/>
            <person name="Sisk P."/>
            <person name="Stolte C."/>
            <person name="Sykes S."/>
            <person name="Yandava C."/>
            <person name="Wortman J."/>
            <person name="Nusbaum C."/>
            <person name="Birren B."/>
        </authorList>
    </citation>
    <scope>NUCLEOTIDE SEQUENCE</scope>
    <source>
        <strain evidence="7">R3-111a-1</strain>
    </source>
</reference>
<name>J3P378_GAET3</name>
<evidence type="ECO:0000313" key="8">
    <source>
        <dbReference type="EnsemblFungi" id="EJT74120"/>
    </source>
</evidence>
<dbReference type="GeneID" id="20348426"/>